<protein>
    <recommendedName>
        <fullName evidence="10">RecBCD enzyme subunit RecC</fullName>
    </recommendedName>
    <alternativeName>
        <fullName evidence="10">Exonuclease V subunit RecC</fullName>
        <shortName evidence="10">ExoV subunit RecC</shortName>
    </alternativeName>
    <alternativeName>
        <fullName evidence="10">Helicase/nuclease RecBCD subunit RecC</fullName>
    </alternativeName>
</protein>
<dbReference type="GO" id="GO:0000724">
    <property type="term" value="P:double-strand break repair via homologous recombination"/>
    <property type="evidence" value="ECO:0007669"/>
    <property type="project" value="UniProtKB-UniRule"/>
</dbReference>
<evidence type="ECO:0000256" key="5">
    <source>
        <dbReference type="ARBA" id="ARBA00022806"/>
    </source>
</evidence>
<dbReference type="PIRSF" id="PIRSF000980">
    <property type="entry name" value="RecC"/>
    <property type="match status" value="1"/>
</dbReference>
<dbReference type="SUPFAM" id="SSF52540">
    <property type="entry name" value="P-loop containing nucleoside triphosphate hydrolases"/>
    <property type="match status" value="2"/>
</dbReference>
<evidence type="ECO:0000256" key="10">
    <source>
        <dbReference type="HAMAP-Rule" id="MF_01486"/>
    </source>
</evidence>
<keyword evidence="7 10" id="KW-0067">ATP-binding</keyword>
<dbReference type="GO" id="GO:0008854">
    <property type="term" value="F:exodeoxyribonuclease V activity"/>
    <property type="evidence" value="ECO:0007669"/>
    <property type="project" value="InterPro"/>
</dbReference>
<proteinExistence type="inferred from homology"/>
<dbReference type="InterPro" id="IPR006697">
    <property type="entry name" value="RecC"/>
</dbReference>
<dbReference type="Pfam" id="PF17946">
    <property type="entry name" value="RecC_C"/>
    <property type="match status" value="1"/>
</dbReference>
<dbReference type="InterPro" id="IPR041500">
    <property type="entry name" value="RecC_C"/>
</dbReference>
<dbReference type="PANTHER" id="PTHR30591">
    <property type="entry name" value="RECBCD ENZYME SUBUNIT RECC"/>
    <property type="match status" value="1"/>
</dbReference>
<keyword evidence="6 10" id="KW-0269">Exonuclease</keyword>
<dbReference type="GO" id="GO:0003677">
    <property type="term" value="F:DNA binding"/>
    <property type="evidence" value="ECO:0007669"/>
    <property type="project" value="UniProtKB-UniRule"/>
</dbReference>
<feature type="domain" description="RecC C-terminal" evidence="11">
    <location>
        <begin position="854"/>
        <end position="1086"/>
    </location>
</feature>
<dbReference type="Gene3D" id="1.10.10.990">
    <property type="match status" value="1"/>
</dbReference>
<dbReference type="Gene3D" id="3.40.50.10930">
    <property type="match status" value="1"/>
</dbReference>
<keyword evidence="5 10" id="KW-0347">Helicase</keyword>
<comment type="caution">
    <text evidence="12">The sequence shown here is derived from an EMBL/GenBank/DDBJ whole genome shotgun (WGS) entry which is preliminary data.</text>
</comment>
<comment type="subunit">
    <text evidence="10">Heterotrimer of RecB, RecC and RecD. All subunits contribute to DNA-binding.</text>
</comment>
<dbReference type="GO" id="GO:0003678">
    <property type="term" value="F:DNA helicase activity"/>
    <property type="evidence" value="ECO:0007669"/>
    <property type="project" value="UniProtKB-UniRule"/>
</dbReference>
<evidence type="ECO:0000256" key="7">
    <source>
        <dbReference type="ARBA" id="ARBA00022840"/>
    </source>
</evidence>
<dbReference type="NCBIfam" id="NF008289">
    <property type="entry name" value="PRK11069.1"/>
    <property type="match status" value="1"/>
</dbReference>
<dbReference type="InterPro" id="IPR027417">
    <property type="entry name" value="P-loop_NTPase"/>
</dbReference>
<keyword evidence="2 10" id="KW-0547">Nucleotide-binding</keyword>
<keyword evidence="4 10" id="KW-0378">Hydrolase</keyword>
<dbReference type="GO" id="GO:0009338">
    <property type="term" value="C:exodeoxyribonuclease V complex"/>
    <property type="evidence" value="ECO:0007669"/>
    <property type="project" value="InterPro"/>
</dbReference>
<dbReference type="GO" id="GO:0005524">
    <property type="term" value="F:ATP binding"/>
    <property type="evidence" value="ECO:0007669"/>
    <property type="project" value="UniProtKB-UniRule"/>
</dbReference>
<keyword evidence="9 10" id="KW-0234">DNA repair</keyword>
<evidence type="ECO:0000313" key="13">
    <source>
        <dbReference type="Proteomes" id="UP001155587"/>
    </source>
</evidence>
<dbReference type="Gene3D" id="1.10.10.160">
    <property type="match status" value="1"/>
</dbReference>
<keyword evidence="1 10" id="KW-0540">Nuclease</keyword>
<accession>A0A9X3CPF8</accession>
<dbReference type="SUPFAM" id="SSF52980">
    <property type="entry name" value="Restriction endonuclease-like"/>
    <property type="match status" value="1"/>
</dbReference>
<dbReference type="InterPro" id="IPR011335">
    <property type="entry name" value="Restrct_endonuc-II-like"/>
</dbReference>
<comment type="similarity">
    <text evidence="10">Belongs to the RecC family.</text>
</comment>
<evidence type="ECO:0000256" key="2">
    <source>
        <dbReference type="ARBA" id="ARBA00022741"/>
    </source>
</evidence>
<name>A0A9X3CPF8_9VIBR</name>
<dbReference type="RefSeq" id="WP_265675832.1">
    <property type="nucleotide sequence ID" value="NZ_JAKRRY010000020.1"/>
</dbReference>
<keyword evidence="3 10" id="KW-0227">DNA damage</keyword>
<dbReference type="FunFam" id="3.40.50.300:FF:001153">
    <property type="entry name" value="RecBCD enzyme subunit RecC"/>
    <property type="match status" value="1"/>
</dbReference>
<dbReference type="HAMAP" id="MF_01486">
    <property type="entry name" value="RecC"/>
    <property type="match status" value="1"/>
</dbReference>
<dbReference type="Proteomes" id="UP001155587">
    <property type="component" value="Unassembled WGS sequence"/>
</dbReference>
<dbReference type="EMBL" id="JAKRRY010000020">
    <property type="protein sequence ID" value="MCW8347312.1"/>
    <property type="molecule type" value="Genomic_DNA"/>
</dbReference>
<dbReference type="Pfam" id="PF04257">
    <property type="entry name" value="Exonuc_V_gamma"/>
    <property type="match status" value="1"/>
</dbReference>
<dbReference type="InterPro" id="IPR013986">
    <property type="entry name" value="DExx_box_DNA_helicase_dom_sf"/>
</dbReference>
<evidence type="ECO:0000256" key="9">
    <source>
        <dbReference type="ARBA" id="ARBA00023204"/>
    </source>
</evidence>
<comment type="miscellaneous">
    <text evidence="10">In the RecBCD complex, RecB has a slow 3'-5' helicase, an exonuclease activity and loads RecA onto ssDNA, RecD has a fast 5'-3' helicase activity, while RecC stimulates the ATPase and processivity of the RecB helicase and contributes to recognition of the Chi site.</text>
</comment>
<sequence>MFTVYHSNQIDVLKSLLVQLIKIDPLDNPFEKEQILVQSPGMSQWLKIAMAQEFGIAANTDFPLPATFIWERFTQVLDDVPSRSAFNKEAMTWKIMHLLPSHLHDEDFAPLAQYLEGDDDASKRYQLAEKIADIYDGYLVYRPEWIAAWEAGLTVAELEDEQPWQAKLWQSLYDHTIALGQSPYHRANLYEHFIDALAQSHGDTKVDARLAGLPKRLFVFGISSLPPRYLDALKALGQHIDVHMMFTNPCRFYWGDVRDRKYLARLAANKRKHLQTVDDVADVSDCEQTLLLKGSIDDNLDDELHVTDIGNSLLASMGKLGRDNLYLLSQLESNEIDAFVDVDRNSLLHHIQADILSLEEHQDDAVILHSDHKPEVSANDRSLTLHVCHSAMREVEALYDNLLSMFDNDPQLKPRDIIVMVADINAYSPAIQAVFGNAAGDRYIPFSISDRTADKESPLLNAFNQLLALPELRCTSSELLELLDVPAILARFDLDEQEYAMIKLWVDEAQVRWGVDEHTAREFELPEFGQNSWMFGISRMLAGYAVGEESGLLTIDDTVIAPYEQTQGMRAETAGKLALFIDTVANYRQRLSTAVSIEQWRSVINQLVDDFFKVELEGEVVIKSIRDTISGLQEQLQDACFDEKLSPKIVRQYFTNKLSGSRVSQRFLAGQVNFCTLMPMRSIPFNVVCLLGMNDGVYPRSVPPESFDLMTGRTRAGDRSRRDDDRYLFLEALLSAQQSLYISYVGRSIQDNTERVPSVLVSELMEYCQQNYRLPDDEALSVDDSGLRLIEQLTQEYPMVPFSPSHFDASRAKQSYAAEWLPTAQQSAQEQAVGAVASHFVLPPILRTSDEVIELDLAEFHRFWRLPVQYLFNRRLQVSFDQQHFMVEEDEPFSLNGLESFGLRNELLHALVKNGGQLSDAETQAFQQQQKAQGFLPVRHFGDLELAGNMGQTQELAQAVVALTSSAVEDTEVNQLIELDKHRIRLQGWITGQFSAGLVRYRSGRLRASDYLSAWIDHLLLAAIGKGKVTHMLAYDKKEGVVHRVLPALDSDAAMSYLKELLSLYVQGLDQPLAYFPETAMAGIEANYSRGAWKPDDEKMLSKMEAKFVGGYMVTGEGGNAYISRVWPQWEESMAQESKRIAAQVLQAPRTLSQTVEDYYSQAQPKSS</sequence>
<reference evidence="12" key="1">
    <citation type="submission" date="2022-02" db="EMBL/GenBank/DDBJ databases">
        <title>Vibrio sp. nov, a new bacterium isolated from seawater.</title>
        <authorList>
            <person name="Yuan Y."/>
        </authorList>
    </citation>
    <scope>NUCLEOTIDE SEQUENCE</scope>
    <source>
        <strain evidence="12">ZSDZ65</strain>
    </source>
</reference>
<evidence type="ECO:0000256" key="4">
    <source>
        <dbReference type="ARBA" id="ARBA00022801"/>
    </source>
</evidence>
<dbReference type="NCBIfam" id="TIGR01450">
    <property type="entry name" value="recC"/>
    <property type="match status" value="1"/>
</dbReference>
<evidence type="ECO:0000256" key="1">
    <source>
        <dbReference type="ARBA" id="ARBA00022722"/>
    </source>
</evidence>
<organism evidence="12 13">
    <name type="scientific">Vibrio qingdaonensis</name>
    <dbReference type="NCBI Taxonomy" id="2829491"/>
    <lineage>
        <taxon>Bacteria</taxon>
        <taxon>Pseudomonadati</taxon>
        <taxon>Pseudomonadota</taxon>
        <taxon>Gammaproteobacteria</taxon>
        <taxon>Vibrionales</taxon>
        <taxon>Vibrionaceae</taxon>
        <taxon>Vibrio</taxon>
    </lineage>
</organism>
<dbReference type="AlphaFoldDB" id="A0A9X3CPF8"/>
<evidence type="ECO:0000256" key="6">
    <source>
        <dbReference type="ARBA" id="ARBA00022839"/>
    </source>
</evidence>
<evidence type="ECO:0000313" key="12">
    <source>
        <dbReference type="EMBL" id="MCW8347312.1"/>
    </source>
</evidence>
<evidence type="ECO:0000256" key="8">
    <source>
        <dbReference type="ARBA" id="ARBA00023125"/>
    </source>
</evidence>
<gene>
    <name evidence="10 12" type="primary">recC</name>
    <name evidence="12" type="ORF">MD535_14995</name>
</gene>
<comment type="function">
    <text evidence="10">A helicase/nuclease that prepares dsDNA breaks (DSB) for recombinational DNA repair. Binds to DSBs and unwinds DNA via a highly rapid and processive ATP-dependent bidirectional helicase activity. Unwinds dsDNA until it encounters a Chi (crossover hotspot instigator) sequence from the 3' direction. Cuts ssDNA a few nucleotides 3' to the Chi site. The properties and activities of the enzyme are changed at Chi. The Chi-altered holoenzyme produces a long 3'-ssDNA overhang and facilitates RecA-binding to the ssDNA for homologous DNA recombination and repair. Holoenzyme degrades any linearized DNA that is unable to undergo homologous recombination. In the holoenzyme this subunit recognizes the wild-type Chi sequence, and when added to isolated RecB increases its ATP-dependent helicase processivity.</text>
</comment>
<dbReference type="Gene3D" id="3.40.50.300">
    <property type="entry name" value="P-loop containing nucleotide triphosphate hydrolases"/>
    <property type="match status" value="2"/>
</dbReference>
<dbReference type="PANTHER" id="PTHR30591:SF1">
    <property type="entry name" value="RECBCD ENZYME SUBUNIT RECC"/>
    <property type="match status" value="1"/>
</dbReference>
<keyword evidence="13" id="KW-1185">Reference proteome</keyword>
<evidence type="ECO:0000259" key="11">
    <source>
        <dbReference type="Pfam" id="PF17946"/>
    </source>
</evidence>
<keyword evidence="8 10" id="KW-0238">DNA-binding</keyword>
<dbReference type="CDD" id="cd22353">
    <property type="entry name" value="RecC_C-like"/>
    <property type="match status" value="1"/>
</dbReference>
<evidence type="ECO:0000256" key="3">
    <source>
        <dbReference type="ARBA" id="ARBA00022763"/>
    </source>
</evidence>